<dbReference type="GO" id="GO:0005634">
    <property type="term" value="C:nucleus"/>
    <property type="evidence" value="ECO:0007669"/>
    <property type="project" value="UniProtKB-SubCell"/>
</dbReference>
<accession>A0A8G0LCC1</accession>
<name>A0A8G0LCC1_9HYPO</name>
<feature type="domain" description="Zn(2)-C6 fungal-type" evidence="4">
    <location>
        <begin position="5"/>
        <end position="35"/>
    </location>
</feature>
<dbReference type="GO" id="GO:0008270">
    <property type="term" value="F:zinc ion binding"/>
    <property type="evidence" value="ECO:0007669"/>
    <property type="project" value="InterPro"/>
</dbReference>
<evidence type="ECO:0000256" key="2">
    <source>
        <dbReference type="ARBA" id="ARBA00023242"/>
    </source>
</evidence>
<dbReference type="InterPro" id="IPR021858">
    <property type="entry name" value="Fun_TF"/>
</dbReference>
<dbReference type="InterPro" id="IPR036864">
    <property type="entry name" value="Zn2-C6_fun-type_DNA-bd_sf"/>
</dbReference>
<gene>
    <name evidence="5" type="ORF">H0G86_006647</name>
</gene>
<dbReference type="PROSITE" id="PS00463">
    <property type="entry name" value="ZN2_CY6_FUNGAL_1"/>
    <property type="match status" value="1"/>
</dbReference>
<evidence type="ECO:0000313" key="6">
    <source>
        <dbReference type="Proteomes" id="UP000826661"/>
    </source>
</evidence>
<dbReference type="Gene3D" id="4.10.240.10">
    <property type="entry name" value="Zn(2)-C6 fungal-type DNA-binding domain"/>
    <property type="match status" value="1"/>
</dbReference>
<evidence type="ECO:0000259" key="4">
    <source>
        <dbReference type="PROSITE" id="PS50048"/>
    </source>
</evidence>
<dbReference type="AlphaFoldDB" id="A0A8G0LCC1"/>
<dbReference type="SMART" id="SM00066">
    <property type="entry name" value="GAL4"/>
    <property type="match status" value="1"/>
</dbReference>
<feature type="compositionally biased region" description="Low complexity" evidence="3">
    <location>
        <begin position="100"/>
        <end position="122"/>
    </location>
</feature>
<dbReference type="GO" id="GO:0000981">
    <property type="term" value="F:DNA-binding transcription factor activity, RNA polymerase II-specific"/>
    <property type="evidence" value="ECO:0007669"/>
    <property type="project" value="InterPro"/>
</dbReference>
<evidence type="ECO:0000313" key="5">
    <source>
        <dbReference type="EMBL" id="QYS99521.1"/>
    </source>
</evidence>
<feature type="region of interest" description="Disordered" evidence="3">
    <location>
        <begin position="77"/>
        <end position="122"/>
    </location>
</feature>
<keyword evidence="2" id="KW-0539">Nucleus</keyword>
<evidence type="ECO:0000256" key="1">
    <source>
        <dbReference type="ARBA" id="ARBA00004123"/>
    </source>
</evidence>
<keyword evidence="6" id="KW-1185">Reference proteome</keyword>
<dbReference type="Pfam" id="PF11951">
    <property type="entry name" value="Fungal_trans_2"/>
    <property type="match status" value="1"/>
</dbReference>
<dbReference type="PROSITE" id="PS50048">
    <property type="entry name" value="ZN2_CY6_FUNGAL_2"/>
    <property type="match status" value="1"/>
</dbReference>
<dbReference type="PANTHER" id="PTHR37534:SF20">
    <property type="entry name" value="PRO1A C6 ZINK-FINGER PROTEIN"/>
    <property type="match status" value="1"/>
</dbReference>
<sequence>MPSLACWTCRLRRKKCDRTQPICRSCANLNISCCYSKNRPDWMDGGEKQMQMTQAIRAQVKQGTSTRRGNEATIRVFSLHDGQHQHQQTETTPARRETSQDNSSVDQTSSSSPTSTSTHVVSQEDTNEFLTTLYLDTVSPALFPLYEPATLSGGRCWVQTQLKSNKAIYHSALSLSAHYFTLLLAKDANHTLRTPCEQHVWDTLAMHMDAAIHVIKQDMDHYHKESSQSDVFSKLNVLGGVTQYLIFATAMPQDAGWKMHLSAALTLLDEVFQSHGMENGEYSLEKALQAMNKPSIFDGIHLGFHVWNKDQAAFQFFTSFLLYVDIMASIQLGRPPRFQHHHRGLIAGCEVSMPLDGQPRPLLEIESYVGCPGWILTILGEICTMEIAKHLAQREGVPFMTEAKAENHELMKRLRQGMTEVDATIQSEFLTTQLDTIRLGEQHQKTQAKKLALITKAWLHATMIYLSVVVDGWQPGNTFNRGNVNSILNILDILSPNLSIRSLMWPICVCGFLATQEQEQIFRNLVSSLGPLQALGPARQAIRLMEKVWELRHQVDEETWGIHDCFQLSGSDVLFI</sequence>
<dbReference type="Proteomes" id="UP000826661">
    <property type="component" value="Chromosome III"/>
</dbReference>
<organism evidence="5 6">
    <name type="scientific">Trichoderma simmonsii</name>
    <dbReference type="NCBI Taxonomy" id="1491479"/>
    <lineage>
        <taxon>Eukaryota</taxon>
        <taxon>Fungi</taxon>
        <taxon>Dikarya</taxon>
        <taxon>Ascomycota</taxon>
        <taxon>Pezizomycotina</taxon>
        <taxon>Sordariomycetes</taxon>
        <taxon>Hypocreomycetidae</taxon>
        <taxon>Hypocreales</taxon>
        <taxon>Hypocreaceae</taxon>
        <taxon>Trichoderma</taxon>
    </lineage>
</organism>
<protein>
    <submittedName>
        <fullName evidence="5">Zn(2)-C6 fungal-type domain-containing protein</fullName>
    </submittedName>
</protein>
<evidence type="ECO:0000256" key="3">
    <source>
        <dbReference type="SAM" id="MobiDB-lite"/>
    </source>
</evidence>
<dbReference type="Pfam" id="PF00172">
    <property type="entry name" value="Zn_clus"/>
    <property type="match status" value="1"/>
</dbReference>
<dbReference type="InterPro" id="IPR001138">
    <property type="entry name" value="Zn2Cys6_DnaBD"/>
</dbReference>
<comment type="subcellular location">
    <subcellularLocation>
        <location evidence="1">Nucleus</location>
    </subcellularLocation>
</comment>
<dbReference type="PANTHER" id="PTHR37534">
    <property type="entry name" value="TRANSCRIPTIONAL ACTIVATOR PROTEIN UGA3"/>
    <property type="match status" value="1"/>
</dbReference>
<reference evidence="5 6" key="1">
    <citation type="journal article" date="2021" name="BMC Genomics">
        <title>Telomere-to-telomere genome assembly of asparaginase-producing Trichoderma simmonsii.</title>
        <authorList>
            <person name="Chung D."/>
            <person name="Kwon Y.M."/>
            <person name="Yang Y."/>
        </authorList>
    </citation>
    <scope>NUCLEOTIDE SEQUENCE [LARGE SCALE GENOMIC DNA]</scope>
    <source>
        <strain evidence="5 6">GH-Sj1</strain>
    </source>
</reference>
<proteinExistence type="predicted"/>
<dbReference type="EMBL" id="CP075866">
    <property type="protein sequence ID" value="QYS99521.1"/>
    <property type="molecule type" value="Genomic_DNA"/>
</dbReference>
<dbReference type="SUPFAM" id="SSF57701">
    <property type="entry name" value="Zn2/Cys6 DNA-binding domain"/>
    <property type="match status" value="1"/>
</dbReference>
<dbReference type="CDD" id="cd00067">
    <property type="entry name" value="GAL4"/>
    <property type="match status" value="1"/>
</dbReference>